<keyword evidence="5" id="KW-0378">Hydrolase</keyword>
<feature type="compositionally biased region" description="Pro residues" evidence="6">
    <location>
        <begin position="784"/>
        <end position="813"/>
    </location>
</feature>
<dbReference type="PANTHER" id="PTHR46896:SF3">
    <property type="entry name" value="FI06413P-RELATED"/>
    <property type="match status" value="1"/>
</dbReference>
<dbReference type="PROSITE" id="PS50600">
    <property type="entry name" value="ULP_PROTEASE"/>
    <property type="match status" value="1"/>
</dbReference>
<feature type="compositionally biased region" description="Acidic residues" evidence="6">
    <location>
        <begin position="610"/>
        <end position="621"/>
    </location>
</feature>
<dbReference type="PANTHER" id="PTHR46896">
    <property type="entry name" value="SENTRIN-SPECIFIC PROTEASE"/>
    <property type="match status" value="1"/>
</dbReference>
<comment type="caution">
    <text evidence="8">The sequence shown here is derived from an EMBL/GenBank/DDBJ whole genome shotgun (WGS) entry which is preliminary data.</text>
</comment>
<evidence type="ECO:0000256" key="3">
    <source>
        <dbReference type="ARBA" id="ARBA00022670"/>
    </source>
</evidence>
<dbReference type="GO" id="GO:0005737">
    <property type="term" value="C:cytoplasm"/>
    <property type="evidence" value="ECO:0007669"/>
    <property type="project" value="TreeGrafter"/>
</dbReference>
<dbReference type="GO" id="GO:0005634">
    <property type="term" value="C:nucleus"/>
    <property type="evidence" value="ECO:0007669"/>
    <property type="project" value="TreeGrafter"/>
</dbReference>
<feature type="compositionally biased region" description="Basic and acidic residues" evidence="6">
    <location>
        <begin position="1068"/>
        <end position="1077"/>
    </location>
</feature>
<feature type="region of interest" description="Disordered" evidence="6">
    <location>
        <begin position="479"/>
        <end position="517"/>
    </location>
</feature>
<feature type="compositionally biased region" description="Polar residues" evidence="6">
    <location>
        <begin position="766"/>
        <end position="775"/>
    </location>
</feature>
<name>A0A9W8GLI4_9FUNG</name>
<feature type="region of interest" description="Disordered" evidence="6">
    <location>
        <begin position="266"/>
        <end position="316"/>
    </location>
</feature>
<gene>
    <name evidence="8" type="ORF">IWW39_001019</name>
</gene>
<evidence type="ECO:0000256" key="6">
    <source>
        <dbReference type="SAM" id="MobiDB-lite"/>
    </source>
</evidence>
<evidence type="ECO:0000256" key="2">
    <source>
        <dbReference type="ARBA" id="ARBA00022553"/>
    </source>
</evidence>
<dbReference type="InterPro" id="IPR003653">
    <property type="entry name" value="Peptidase_C48_C"/>
</dbReference>
<dbReference type="InterPro" id="IPR038765">
    <property type="entry name" value="Papain-like_cys_pep_sf"/>
</dbReference>
<dbReference type="EMBL" id="JANBTX010000016">
    <property type="protein sequence ID" value="KAJ2690053.1"/>
    <property type="molecule type" value="Genomic_DNA"/>
</dbReference>
<feature type="compositionally biased region" description="Pro residues" evidence="6">
    <location>
        <begin position="273"/>
        <end position="286"/>
    </location>
</feature>
<dbReference type="Pfam" id="PF02902">
    <property type="entry name" value="Peptidase_C48"/>
    <property type="match status" value="1"/>
</dbReference>
<organism evidence="8 9">
    <name type="scientific">Coemansia spiralis</name>
    <dbReference type="NCBI Taxonomy" id="417178"/>
    <lineage>
        <taxon>Eukaryota</taxon>
        <taxon>Fungi</taxon>
        <taxon>Fungi incertae sedis</taxon>
        <taxon>Zoopagomycota</taxon>
        <taxon>Kickxellomycotina</taxon>
        <taxon>Kickxellomycetes</taxon>
        <taxon>Kickxellales</taxon>
        <taxon>Kickxellaceae</taxon>
        <taxon>Coemansia</taxon>
    </lineage>
</organism>
<dbReference type="Gene3D" id="1.10.418.20">
    <property type="match status" value="2"/>
</dbReference>
<keyword evidence="4" id="KW-0833">Ubl conjugation pathway</keyword>
<protein>
    <recommendedName>
        <fullName evidence="7">Ubiquitin-like protease family profile domain-containing protein</fullName>
    </recommendedName>
</protein>
<feature type="compositionally biased region" description="Low complexity" evidence="6">
    <location>
        <begin position="497"/>
        <end position="507"/>
    </location>
</feature>
<reference evidence="8" key="1">
    <citation type="submission" date="2022-07" db="EMBL/GenBank/DDBJ databases">
        <title>Phylogenomic reconstructions and comparative analyses of Kickxellomycotina fungi.</title>
        <authorList>
            <person name="Reynolds N.K."/>
            <person name="Stajich J.E."/>
            <person name="Barry K."/>
            <person name="Grigoriev I.V."/>
            <person name="Crous P."/>
            <person name="Smith M.E."/>
        </authorList>
    </citation>
    <scope>NUCLEOTIDE SEQUENCE</scope>
    <source>
        <strain evidence="8">CBS 109367</strain>
    </source>
</reference>
<feature type="region of interest" description="Disordered" evidence="6">
    <location>
        <begin position="1"/>
        <end position="25"/>
    </location>
</feature>
<evidence type="ECO:0000313" key="9">
    <source>
        <dbReference type="Proteomes" id="UP001151516"/>
    </source>
</evidence>
<evidence type="ECO:0000313" key="8">
    <source>
        <dbReference type="EMBL" id="KAJ2690053.1"/>
    </source>
</evidence>
<feature type="region of interest" description="Disordered" evidence="6">
    <location>
        <begin position="1048"/>
        <end position="1103"/>
    </location>
</feature>
<keyword evidence="9" id="KW-1185">Reference proteome</keyword>
<evidence type="ECO:0000256" key="1">
    <source>
        <dbReference type="ARBA" id="ARBA00005234"/>
    </source>
</evidence>
<feature type="compositionally biased region" description="Polar residues" evidence="6">
    <location>
        <begin position="87"/>
        <end position="96"/>
    </location>
</feature>
<evidence type="ECO:0000256" key="5">
    <source>
        <dbReference type="ARBA" id="ARBA00022801"/>
    </source>
</evidence>
<dbReference type="Gene3D" id="3.30.310.130">
    <property type="entry name" value="Ubiquitin-related"/>
    <property type="match status" value="1"/>
</dbReference>
<sequence>MALDCLPSLDYEDSGISGSSSAKARPQSLFATTAAAAGLRTAQVLRDIPKDAASDCDDTVLEVVSGNTSDGDFADGGRESLSKQHRTMPSGSAQTHSRCDEDLKATKGGDVLKTAPFSSPSSIRERLLMAKGDSEQVVASGRVQRSVAGFSSKPNSTAPPEIKNFFSIPTHVKGGDTQTGKSPEKLVNQLRPKTARTANDDDDQSTGFGAGDKSNLESINKPPTVLPGRTIAGRSRVPLTRMYHQGFASSPASPISQRRRTIAIGPTIDLRSPSPPLMPAKSPPLKPQGRRLSKSSPQKQQQQQQPQQRPPKSFPLRGVRIGHHVQIADVHAAHATKDPSSHLKITIRYMQRTMEISGLRESNELMKISAADILALEYTEQRNLAVMCIIPNDTMESLFEEVVFDPSCDDKSRRLIYLCWGTQAKGDKSTFARLQESFGGDIEFSALDVSDFQKYASELTKPASIDLISSDDDGDCGGDGCGSSSDVAKPAASTPKSDTNSSHSQSSSRDKSASIGASQGLSAVKSQYWSSINSATSTSFMSSIGERTRGKSKYADDDAYWESTNVYGKRALSSRAERRTSTPSFFATESRGYELRKTNVGSMAEPPSSLEEDNNSGSDGDDFVVQHRKVGVDVYSLKFEYPPDGGKSIYVGGSDISRLRSGEFLNDTIIEFYMRYISENLRTADAKLYERCFFFNTFFFKKLSQRSRAITTDDDEDPMGVVYNQLKKWTASVDLFDKDYIFVPINENIHWYLAVITNPRAMLSTNPEASATDPNGNDICAATPPKPADPPAASPTVDLPPLPSTLFPSPPSSRPSLDRDDSLAPALKDSDGDIDIEMADFSANEDMAGATEALSQANVTKPVLELSPSTLELEEALKQDMTLDRSESASLSGDKPPPHHVIDLSLDAMPATGAADADVLKAKARYIDPETTSSIIILDSLGNRHQSTFGLLRGYMQAEANYRHRRADVAEAMVGKYAKVPLQTNLCDCGVFLLQYIENFVKDPATFMSSALNGADMRTWFDPGMMRKKRESMMRLAIRLANEYEQLQKRKADTQDSAKSEAQPAAREVSEGSDRPSDPLPAPAVVTDSELGGKEPSVADDAE</sequence>
<dbReference type="InterPro" id="IPR051947">
    <property type="entry name" value="Sentrin-specific_protease"/>
</dbReference>
<dbReference type="SUPFAM" id="SSF54001">
    <property type="entry name" value="Cysteine proteinases"/>
    <property type="match status" value="1"/>
</dbReference>
<accession>A0A9W8GLI4</accession>
<feature type="compositionally biased region" description="Low complexity" evidence="6">
    <location>
        <begin position="294"/>
        <end position="307"/>
    </location>
</feature>
<feature type="domain" description="Ubiquitin-like protease family profile" evidence="7">
    <location>
        <begin position="649"/>
        <end position="1000"/>
    </location>
</feature>
<dbReference type="GO" id="GO:0006508">
    <property type="term" value="P:proteolysis"/>
    <property type="evidence" value="ECO:0007669"/>
    <property type="project" value="UniProtKB-KW"/>
</dbReference>
<keyword evidence="3" id="KW-0645">Protease</keyword>
<keyword evidence="2" id="KW-0597">Phosphoprotein</keyword>
<dbReference type="OrthoDB" id="442460at2759"/>
<evidence type="ECO:0000256" key="4">
    <source>
        <dbReference type="ARBA" id="ARBA00022786"/>
    </source>
</evidence>
<feature type="compositionally biased region" description="Basic and acidic residues" evidence="6">
    <location>
        <begin position="1048"/>
        <end position="1059"/>
    </location>
</feature>
<evidence type="ECO:0000259" key="7">
    <source>
        <dbReference type="PROSITE" id="PS50600"/>
    </source>
</evidence>
<comment type="similarity">
    <text evidence="1">Belongs to the peptidase C48 family.</text>
</comment>
<feature type="region of interest" description="Disordered" evidence="6">
    <location>
        <begin position="149"/>
        <end position="231"/>
    </location>
</feature>
<dbReference type="GO" id="GO:0016926">
    <property type="term" value="P:protein desumoylation"/>
    <property type="evidence" value="ECO:0007669"/>
    <property type="project" value="TreeGrafter"/>
</dbReference>
<dbReference type="GO" id="GO:0070139">
    <property type="term" value="F:SUMO-specific endopeptidase activity"/>
    <property type="evidence" value="ECO:0007669"/>
    <property type="project" value="TreeGrafter"/>
</dbReference>
<feature type="region of interest" description="Disordered" evidence="6">
    <location>
        <begin position="766"/>
        <end position="831"/>
    </location>
</feature>
<dbReference type="Proteomes" id="UP001151516">
    <property type="component" value="Unassembled WGS sequence"/>
</dbReference>
<dbReference type="AlphaFoldDB" id="A0A9W8GLI4"/>
<proteinExistence type="inferred from homology"/>
<feature type="region of interest" description="Disordered" evidence="6">
    <location>
        <begin position="598"/>
        <end position="621"/>
    </location>
</feature>
<feature type="region of interest" description="Disordered" evidence="6">
    <location>
        <begin position="67"/>
        <end position="99"/>
    </location>
</feature>